<feature type="transmembrane region" description="Helical" evidence="1">
    <location>
        <begin position="21"/>
        <end position="44"/>
    </location>
</feature>
<accession>A0A9P7J2G1</accession>
<dbReference type="AlphaFoldDB" id="A0A9P7J2G1"/>
<dbReference type="EMBL" id="JABBWE010000011">
    <property type="protein sequence ID" value="KAG1799262.1"/>
    <property type="molecule type" value="Genomic_DNA"/>
</dbReference>
<organism evidence="2 3">
    <name type="scientific">Suillus plorans</name>
    <dbReference type="NCBI Taxonomy" id="116603"/>
    <lineage>
        <taxon>Eukaryota</taxon>
        <taxon>Fungi</taxon>
        <taxon>Dikarya</taxon>
        <taxon>Basidiomycota</taxon>
        <taxon>Agaricomycotina</taxon>
        <taxon>Agaricomycetes</taxon>
        <taxon>Agaricomycetidae</taxon>
        <taxon>Boletales</taxon>
        <taxon>Suillineae</taxon>
        <taxon>Suillaceae</taxon>
        <taxon>Suillus</taxon>
    </lineage>
</organism>
<keyword evidence="1" id="KW-0472">Membrane</keyword>
<comment type="caution">
    <text evidence="2">The sequence shown here is derived from an EMBL/GenBank/DDBJ whole genome shotgun (WGS) entry which is preliminary data.</text>
</comment>
<keyword evidence="1" id="KW-1133">Transmembrane helix</keyword>
<evidence type="ECO:0000313" key="3">
    <source>
        <dbReference type="Proteomes" id="UP000719766"/>
    </source>
</evidence>
<dbReference type="Gene3D" id="1.10.510.10">
    <property type="entry name" value="Transferase(Phosphotransferase) domain 1"/>
    <property type="match status" value="1"/>
</dbReference>
<protein>
    <submittedName>
        <fullName evidence="2">Uncharacterized protein</fullName>
    </submittedName>
</protein>
<keyword evidence="1" id="KW-0812">Transmembrane</keyword>
<name>A0A9P7J2G1_9AGAM</name>
<evidence type="ECO:0000256" key="1">
    <source>
        <dbReference type="SAM" id="Phobius"/>
    </source>
</evidence>
<proteinExistence type="predicted"/>
<dbReference type="InterPro" id="IPR011009">
    <property type="entry name" value="Kinase-like_dom_sf"/>
</dbReference>
<keyword evidence="3" id="KW-1185">Reference proteome</keyword>
<dbReference type="GeneID" id="64599757"/>
<gene>
    <name evidence="2" type="ORF">HD556DRAFT_1439667</name>
</gene>
<sequence length="173" mass="18591">MSTKKSQKLRRELKVWSRLTRYIVPLYGTASGFGQIVAPVYSWYDNGSLSGSLESHGQTVSIINCFQLDLSESVLMASQLSDISAGFQHLHSCSAVQGDLTGVEFVGTSYFTSALDGTVRFAQDYVPSTLNLTLAPGIDTLLRVEASAQAVVAISLGTELSHPRSLVAIGVLF</sequence>
<dbReference type="OrthoDB" id="428480at2759"/>
<reference evidence="2" key="1">
    <citation type="journal article" date="2020" name="New Phytol.">
        <title>Comparative genomics reveals dynamic genome evolution in host specialist ectomycorrhizal fungi.</title>
        <authorList>
            <person name="Lofgren L.A."/>
            <person name="Nguyen N.H."/>
            <person name="Vilgalys R."/>
            <person name="Ruytinx J."/>
            <person name="Liao H.L."/>
            <person name="Branco S."/>
            <person name="Kuo A."/>
            <person name="LaButti K."/>
            <person name="Lipzen A."/>
            <person name="Andreopoulos W."/>
            <person name="Pangilinan J."/>
            <person name="Riley R."/>
            <person name="Hundley H."/>
            <person name="Na H."/>
            <person name="Barry K."/>
            <person name="Grigoriev I.V."/>
            <person name="Stajich J.E."/>
            <person name="Kennedy P.G."/>
        </authorList>
    </citation>
    <scope>NUCLEOTIDE SEQUENCE</scope>
    <source>
        <strain evidence="2">S12</strain>
    </source>
</reference>
<dbReference type="RefSeq" id="XP_041163661.1">
    <property type="nucleotide sequence ID" value="XM_041305993.1"/>
</dbReference>
<dbReference type="SUPFAM" id="SSF56112">
    <property type="entry name" value="Protein kinase-like (PK-like)"/>
    <property type="match status" value="1"/>
</dbReference>
<dbReference type="Proteomes" id="UP000719766">
    <property type="component" value="Unassembled WGS sequence"/>
</dbReference>
<evidence type="ECO:0000313" key="2">
    <source>
        <dbReference type="EMBL" id="KAG1799262.1"/>
    </source>
</evidence>